<protein>
    <submittedName>
        <fullName evidence="1">Uncharacterized protein</fullName>
    </submittedName>
</protein>
<reference evidence="1" key="1">
    <citation type="submission" date="2019-04" db="EMBL/GenBank/DDBJ databases">
        <authorList>
            <person name="Alioto T."/>
            <person name="Alioto T."/>
        </authorList>
    </citation>
    <scope>NUCLEOTIDE SEQUENCE [LARGE SCALE GENOMIC DNA]</scope>
</reference>
<dbReference type="Proteomes" id="UP000335636">
    <property type="component" value="Unassembled WGS sequence"/>
</dbReference>
<organism evidence="1 2">
    <name type="scientific">Marmota monax</name>
    <name type="common">Woodchuck</name>
    <dbReference type="NCBI Taxonomy" id="9995"/>
    <lineage>
        <taxon>Eukaryota</taxon>
        <taxon>Metazoa</taxon>
        <taxon>Chordata</taxon>
        <taxon>Craniata</taxon>
        <taxon>Vertebrata</taxon>
        <taxon>Euteleostomi</taxon>
        <taxon>Mammalia</taxon>
        <taxon>Eutheria</taxon>
        <taxon>Euarchontoglires</taxon>
        <taxon>Glires</taxon>
        <taxon>Rodentia</taxon>
        <taxon>Sciuromorpha</taxon>
        <taxon>Sciuridae</taxon>
        <taxon>Xerinae</taxon>
        <taxon>Marmotini</taxon>
        <taxon>Marmota</taxon>
    </lineage>
</organism>
<dbReference type="AlphaFoldDB" id="A0A5E4ABT0"/>
<sequence>MFSSCNLSKPGLKTPKVGIHSPPSVVFLLLREQERPGRVESGLGPEAGALPTLRKDPLLPPRSVQVGGFGTYRCSCRQARPHVMNTQPFVRTCEPRPLC</sequence>
<keyword evidence="2" id="KW-1185">Reference proteome</keyword>
<dbReference type="EMBL" id="CABDUW010000036">
    <property type="protein sequence ID" value="VTJ54366.1"/>
    <property type="molecule type" value="Genomic_DNA"/>
</dbReference>
<comment type="caution">
    <text evidence="1">The sequence shown here is derived from an EMBL/GenBank/DDBJ whole genome shotgun (WGS) entry which is preliminary data.</text>
</comment>
<gene>
    <name evidence="1" type="ORF">MONAX_5E030095</name>
</gene>
<proteinExistence type="predicted"/>
<evidence type="ECO:0000313" key="2">
    <source>
        <dbReference type="Proteomes" id="UP000335636"/>
    </source>
</evidence>
<evidence type="ECO:0000313" key="1">
    <source>
        <dbReference type="EMBL" id="VTJ54366.1"/>
    </source>
</evidence>
<name>A0A5E4ABT0_MARMO</name>
<accession>A0A5E4ABT0</accession>